<keyword evidence="2" id="KW-0732">Signal</keyword>
<dbReference type="KEGG" id="ppsc:EHS13_29790"/>
<dbReference type="Gene3D" id="3.40.190.10">
    <property type="entry name" value="Periplasmic binding protein-like II"/>
    <property type="match status" value="3"/>
</dbReference>
<evidence type="ECO:0008006" key="5">
    <source>
        <dbReference type="Google" id="ProtNLM"/>
    </source>
</evidence>
<protein>
    <recommendedName>
        <fullName evidence="5">Extracellular solute-binding protein</fullName>
    </recommendedName>
</protein>
<accession>A0A6B8RQW2</accession>
<evidence type="ECO:0000256" key="1">
    <source>
        <dbReference type="SAM" id="MobiDB-lite"/>
    </source>
</evidence>
<dbReference type="RefSeq" id="WP_155703880.1">
    <property type="nucleotide sequence ID" value="NZ_CP034235.1"/>
</dbReference>
<gene>
    <name evidence="3" type="ORF">EHS13_29790</name>
</gene>
<feature type="chain" id="PRO_5039411093" description="Extracellular solute-binding protein" evidence="2">
    <location>
        <begin position="24"/>
        <end position="664"/>
    </location>
</feature>
<dbReference type="EMBL" id="CP034235">
    <property type="protein sequence ID" value="QGQ98770.1"/>
    <property type="molecule type" value="Genomic_DNA"/>
</dbReference>
<keyword evidence="4" id="KW-1185">Reference proteome</keyword>
<name>A0A6B8RQW2_9BACL</name>
<organism evidence="3 4">
    <name type="scientific">Paenibacillus psychroresistens</name>
    <dbReference type="NCBI Taxonomy" id="1778678"/>
    <lineage>
        <taxon>Bacteria</taxon>
        <taxon>Bacillati</taxon>
        <taxon>Bacillota</taxon>
        <taxon>Bacilli</taxon>
        <taxon>Bacillales</taxon>
        <taxon>Paenibacillaceae</taxon>
        <taxon>Paenibacillus</taxon>
    </lineage>
</organism>
<dbReference type="AlphaFoldDB" id="A0A6B8RQW2"/>
<evidence type="ECO:0000313" key="3">
    <source>
        <dbReference type="EMBL" id="QGQ98770.1"/>
    </source>
</evidence>
<dbReference type="SUPFAM" id="SSF53850">
    <property type="entry name" value="Periplasmic binding protein-like II"/>
    <property type="match status" value="1"/>
</dbReference>
<dbReference type="OrthoDB" id="2486012at2"/>
<feature type="compositionally biased region" description="Low complexity" evidence="1">
    <location>
        <begin position="36"/>
        <end position="54"/>
    </location>
</feature>
<proteinExistence type="predicted"/>
<reference evidence="4" key="1">
    <citation type="submission" date="2018-11" db="EMBL/GenBank/DDBJ databases">
        <title>Complete genome sequence of Paenibacillus sp. ML311-T8.</title>
        <authorList>
            <person name="Nam Y.-D."/>
            <person name="Kang J."/>
            <person name="Chung W.-H."/>
            <person name="Park Y.S."/>
        </authorList>
    </citation>
    <scope>NUCLEOTIDE SEQUENCE [LARGE SCALE GENOMIC DNA]</scope>
    <source>
        <strain evidence="4">ML311-T8</strain>
    </source>
</reference>
<feature type="signal peptide" evidence="2">
    <location>
        <begin position="1"/>
        <end position="23"/>
    </location>
</feature>
<sequence>MNKSFTKISSLILILAFTLTTFAGCTKDPKPAVTATTAANSPAANSPAATQAATESQAPAEAGKYYDMYDKVQDSSELPDWTGKQLKLKVWYAHGTGDAKRTTSESDVVSPEFKRVTGIELDKDASFDNGGNENTVKMGMLNASNDWPDIAFSSGLGPFKDLLAAGKVYDLTELIKQYAPNMAKRMPADLFPLIKEQITNNNQTGETFGFPTMLGDPDKSLKKMDPSYISPNAQNGPSGFIYVRDDIIKKLYPTAKTQNEIDDLYVKNGKFTKEDLFDIPLKTKDDVFKMLYDIQALIKKEGIKENGKPLQVSYAYGGGDNWSAFTSLLPTLERIPANNNYFTYYDKTSKSLKLMFQQDFFKQAVKGFNKLVQDKIMDPNSLLENNATHLENLNNGQYAVVYLNDTPDETKLKAAGKTFRYRKVWLDSPVQTDKFISPSGPTGINYSILIFKDKVKEEDLPQIIRYLDYMMSEVGEKMYTWGPKSAGLFNEVDGKRTFKDKDLEDAMVYNKDNGSSVKYNLNNTRLASTNGFGNTWPYYPTYMWGNGKVAPLYTYEKVRSPGDALAFFDPGNLPGNTQADMATTLKVDSAIWAFFSTVPSANEFWKGRDALEKVLTKTMTAKNDAQFEALWKTFSDQAIASGATPATLKDINDYFAKENAGILN</sequence>
<dbReference type="Proteomes" id="UP000426246">
    <property type="component" value="Chromosome"/>
</dbReference>
<evidence type="ECO:0000313" key="4">
    <source>
        <dbReference type="Proteomes" id="UP000426246"/>
    </source>
</evidence>
<dbReference type="PROSITE" id="PS51257">
    <property type="entry name" value="PROKAR_LIPOPROTEIN"/>
    <property type="match status" value="1"/>
</dbReference>
<feature type="region of interest" description="Disordered" evidence="1">
    <location>
        <begin position="36"/>
        <end position="57"/>
    </location>
</feature>
<evidence type="ECO:0000256" key="2">
    <source>
        <dbReference type="SAM" id="SignalP"/>
    </source>
</evidence>